<protein>
    <submittedName>
        <fullName evidence="2">SnoaL-like domain protein</fullName>
    </submittedName>
</protein>
<name>A0A251Y733_9MICO</name>
<dbReference type="Gene3D" id="3.10.450.50">
    <property type="match status" value="1"/>
</dbReference>
<comment type="caution">
    <text evidence="2">The sequence shown here is derived from an EMBL/GenBank/DDBJ whole genome shotgun (WGS) entry which is preliminary data.</text>
</comment>
<feature type="domain" description="SnoaL-like" evidence="1">
    <location>
        <begin position="31"/>
        <end position="135"/>
    </location>
</feature>
<dbReference type="RefSeq" id="WP_086521702.1">
    <property type="nucleotide sequence ID" value="NZ_MDJW01000009.1"/>
</dbReference>
<dbReference type="InterPro" id="IPR032710">
    <property type="entry name" value="NTF2-like_dom_sf"/>
</dbReference>
<gene>
    <name evidence="2" type="ORF">BFL34_01966</name>
</gene>
<reference evidence="2 3" key="1">
    <citation type="submission" date="2016-08" db="EMBL/GenBank/DDBJ databases">
        <title>Genome sequence of Clavibacter michiganensis spp strain CFBP7494.</title>
        <authorList>
            <person name="Thapa S.P."/>
            <person name="Coaker G."/>
            <person name="Jacques M.-A."/>
        </authorList>
    </citation>
    <scope>NUCLEOTIDE SEQUENCE [LARGE SCALE GENOMIC DNA]</scope>
    <source>
        <strain evidence="2">CFBP7494</strain>
    </source>
</reference>
<dbReference type="EMBL" id="MDJW01000009">
    <property type="protein sequence ID" value="OUE19823.1"/>
    <property type="molecule type" value="Genomic_DNA"/>
</dbReference>
<dbReference type="Proteomes" id="UP000194837">
    <property type="component" value="Unassembled WGS sequence"/>
</dbReference>
<evidence type="ECO:0000313" key="2">
    <source>
        <dbReference type="EMBL" id="OUE19823.1"/>
    </source>
</evidence>
<dbReference type="Pfam" id="PF12680">
    <property type="entry name" value="SnoaL_2"/>
    <property type="match status" value="1"/>
</dbReference>
<dbReference type="InterPro" id="IPR037401">
    <property type="entry name" value="SnoaL-like"/>
</dbReference>
<proteinExistence type="predicted"/>
<evidence type="ECO:0000259" key="1">
    <source>
        <dbReference type="Pfam" id="PF12680"/>
    </source>
</evidence>
<dbReference type="SUPFAM" id="SSF54427">
    <property type="entry name" value="NTF2-like"/>
    <property type="match status" value="1"/>
</dbReference>
<organism evidence="2 3">
    <name type="scientific">Clavibacter michiganensis</name>
    <dbReference type="NCBI Taxonomy" id="28447"/>
    <lineage>
        <taxon>Bacteria</taxon>
        <taxon>Bacillati</taxon>
        <taxon>Actinomycetota</taxon>
        <taxon>Actinomycetes</taxon>
        <taxon>Micrococcales</taxon>
        <taxon>Microbacteriaceae</taxon>
        <taxon>Clavibacter</taxon>
    </lineage>
</organism>
<accession>A0A251Y733</accession>
<sequence>MTSPLDRPDWHAPSSVPRAGISRAAVSSWLDAYVAAWRSYEPADIAALWSEDAVWHYPFEIRAAGRDAIVAEWLAEREAFVGERFEAEYHPVVVEGDTAVAHGRTVFLASDGGEVVTAYDNIWFLRFDADGRCREFHEWYAGRPEDEPDRAVPRR</sequence>
<dbReference type="AlphaFoldDB" id="A0A251Y733"/>
<evidence type="ECO:0000313" key="3">
    <source>
        <dbReference type="Proteomes" id="UP000194837"/>
    </source>
</evidence>